<proteinExistence type="predicted"/>
<evidence type="ECO:0000256" key="1">
    <source>
        <dbReference type="SAM" id="MobiDB-lite"/>
    </source>
</evidence>
<dbReference type="OrthoDB" id="3247158at2759"/>
<evidence type="ECO:0008006" key="4">
    <source>
        <dbReference type="Google" id="ProtNLM"/>
    </source>
</evidence>
<dbReference type="AlphaFoldDB" id="A0A2P4SN88"/>
<name>A0A2P4SN88_BAMTH</name>
<dbReference type="Proteomes" id="UP000237246">
    <property type="component" value="Unassembled WGS sequence"/>
</dbReference>
<feature type="compositionally biased region" description="Polar residues" evidence="1">
    <location>
        <begin position="290"/>
        <end position="301"/>
    </location>
</feature>
<evidence type="ECO:0000313" key="2">
    <source>
        <dbReference type="EMBL" id="POI25592.1"/>
    </source>
</evidence>
<evidence type="ECO:0000313" key="3">
    <source>
        <dbReference type="Proteomes" id="UP000237246"/>
    </source>
</evidence>
<feature type="region of interest" description="Disordered" evidence="1">
    <location>
        <begin position="232"/>
        <end position="365"/>
    </location>
</feature>
<comment type="caution">
    <text evidence="2">The sequence shown here is derived from an EMBL/GenBank/DDBJ whole genome shotgun (WGS) entry which is preliminary data.</text>
</comment>
<accession>A0A2P4SN88</accession>
<gene>
    <name evidence="2" type="ORF">CIB84_010660</name>
</gene>
<dbReference type="EMBL" id="PPHD01033375">
    <property type="protein sequence ID" value="POI25592.1"/>
    <property type="molecule type" value="Genomic_DNA"/>
</dbReference>
<keyword evidence="3" id="KW-1185">Reference proteome</keyword>
<sequence>MPSAASPERQVDLTTDGNIVVGIQVTQKTGLVGTEGFSDASAYCDVSGLKTELVALDDGNVQDSSIPLYTDQEEEPKPSLSVSFSSSHRVVSSSYVFDNPRKVHLAESSRSASESAVTLKTEPEPLSALPSCEQAQHSAWWKPEPPSPGQCSWEQVGDVHREPKLFGNAEVHSKPTQALTSAVVMSPVKNKFSIIPKVSGLQRAASVTASSKASKFRKTNYTWVANPSKCSRPVKRWVSPRASDSAKKITGGAERGSKTSPKTDLGAKVKKSGLQSKAGVSPSKYKWKASSLQASPSTSNYPADKKSSPLLTTPLKSPFHPRKKNTLRGKASVTPKRSSPKGLVQITKHRLCRLPAAKNQGSSRE</sequence>
<protein>
    <recommendedName>
        <fullName evidence="4">Zinc finger CCCH domain-containing protein 3</fullName>
    </recommendedName>
</protein>
<reference evidence="2 3" key="1">
    <citation type="submission" date="2018-01" db="EMBL/GenBank/DDBJ databases">
        <title>Comparison of the Chinese Bamboo Partridge and Red Junglefowl genome sequences highlights the importance of demography in genome evolution.</title>
        <authorList>
            <person name="Tiley G.P."/>
            <person name="Kimball R.T."/>
            <person name="Braun E.L."/>
            <person name="Burleigh J.G."/>
        </authorList>
    </citation>
    <scope>NUCLEOTIDE SEQUENCE [LARGE SCALE GENOMIC DNA]</scope>
    <source>
        <strain evidence="2">RTK389</strain>
        <tissue evidence="2">Blood</tissue>
    </source>
</reference>
<feature type="non-terminal residue" evidence="2">
    <location>
        <position position="365"/>
    </location>
</feature>
<organism evidence="2 3">
    <name type="scientific">Bambusicola thoracicus</name>
    <name type="common">Chinese bamboo-partridge</name>
    <name type="synonym">Perdix thoracica</name>
    <dbReference type="NCBI Taxonomy" id="9083"/>
    <lineage>
        <taxon>Eukaryota</taxon>
        <taxon>Metazoa</taxon>
        <taxon>Chordata</taxon>
        <taxon>Craniata</taxon>
        <taxon>Vertebrata</taxon>
        <taxon>Euteleostomi</taxon>
        <taxon>Archelosauria</taxon>
        <taxon>Archosauria</taxon>
        <taxon>Dinosauria</taxon>
        <taxon>Saurischia</taxon>
        <taxon>Theropoda</taxon>
        <taxon>Coelurosauria</taxon>
        <taxon>Aves</taxon>
        <taxon>Neognathae</taxon>
        <taxon>Galloanserae</taxon>
        <taxon>Galliformes</taxon>
        <taxon>Phasianidae</taxon>
        <taxon>Perdicinae</taxon>
        <taxon>Bambusicola</taxon>
    </lineage>
</organism>